<evidence type="ECO:0000256" key="9">
    <source>
        <dbReference type="ARBA" id="ARBA00031076"/>
    </source>
</evidence>
<evidence type="ECO:0000256" key="6">
    <source>
        <dbReference type="ARBA" id="ARBA00023965"/>
    </source>
</evidence>
<dbReference type="EMBL" id="FOWD01000018">
    <property type="protein sequence ID" value="SFO32785.1"/>
    <property type="molecule type" value="Genomic_DNA"/>
</dbReference>
<organism evidence="13 14">
    <name type="scientific">Anaerocolumna aminovalerica</name>
    <dbReference type="NCBI Taxonomy" id="1527"/>
    <lineage>
        <taxon>Bacteria</taxon>
        <taxon>Bacillati</taxon>
        <taxon>Bacillota</taxon>
        <taxon>Clostridia</taxon>
        <taxon>Lachnospirales</taxon>
        <taxon>Lachnospiraceae</taxon>
        <taxon>Anaerocolumna</taxon>
    </lineage>
</organism>
<keyword evidence="4" id="KW-0106">Calcium</keyword>
<dbReference type="SUPFAM" id="SSF49452">
    <property type="entry name" value="Starch-binding domain-like"/>
    <property type="match status" value="1"/>
</dbReference>
<dbReference type="Gene3D" id="2.60.40.1110">
    <property type="match status" value="1"/>
</dbReference>
<dbReference type="SUPFAM" id="SSF81296">
    <property type="entry name" value="E set domains"/>
    <property type="match status" value="1"/>
</dbReference>
<dbReference type="CDD" id="cd10315">
    <property type="entry name" value="CBM41_pullulanase"/>
    <property type="match status" value="1"/>
</dbReference>
<dbReference type="InterPro" id="IPR011840">
    <property type="entry name" value="PulA_typeI"/>
</dbReference>
<dbReference type="AlphaFoldDB" id="A0A1I5G9R1"/>
<sequence length="943" mass="104673">MHKRIKALFTAIILIVFTILGSYQPAYLVKAAQELTINVHYHRSGEDYEGWNIWSWLDGKEGAAYEFTGEDKFGKVATYTLAVEDDTTQVGFIVRHSTSTNEWDMKDVESDRFIDIKKAKNGIIDIYVVQDEIEFGYTQEDMSLAPKIKEAAIENSTTIDFKVSTAFDSTAADIKSKITVKDADGKTYAINKISSEKGKEALGARVTMSTELDLLKNYTLAFEGYGEMSISNTKVFSTAEFEEAFTYEGNDLGAIWSKDKTAFRLWAPTASDVVLNLYSEGSGDNNIENIAMTKDVKGTWVTEKPGDLDGVYYTYSVTVDGVTKEAVDPYARAAGVNGKRGMVIDLDSTDPDGFLQDEKPALVSPTDSIIYELHIRDFSIDKSSGMQNKGKYLAFTETGTKSSTGEKTGMDYLVDLGITHVHLLPSFDYASVDESKPEDNQFNWGYDPENYNVPEGSYSTDPEHGEVRINEYKQMVQSLHKNGIRVIMDVVYNHTSSSVDSNLNKVVPNYYYRMNEDGTFSNASACGNETASERAMVRKYIVDSVVYWAKEYHVDGFRFDLMGIHDIQTMNEVRKALNEVDPTIVIYGEGWTAGGSPLPDEEKALKANVSSLDAYIGAFSDDIRDGIKGSVFEDMDQGFVNGKTGMEETIKFGVVASTENSQIDYDLVNYSDTWWAKEPTQTINYASAHDNNTLWDKLAISNETDSEEDRIKMNLLSGAIVLTSQGIPFFQAGEEFLRSKPSDDGTSFVDNSYNSPDSVNSLKWDTLTKNKEVFNYYKGLIAFRKAHSALRMTKTADIQENLKFLEGLEPNVVGYTIDNSPNGETAKSLCVIYNANKETSAITIPEGDWNVYVKGQQAGTEILETVKGGTITVEPISTMVLVQEDKKADTPEDNADNGQTQEANTSRSKDGQNNKVIVFATIGLTVAAVIAAAFLLMRKKKIK</sequence>
<gene>
    <name evidence="13" type="ORF">SAMN04489757_11839</name>
</gene>
<dbReference type="CDD" id="cd11341">
    <property type="entry name" value="AmyAc_Pullulanase_LD-like"/>
    <property type="match status" value="1"/>
</dbReference>
<evidence type="ECO:0000259" key="12">
    <source>
        <dbReference type="SMART" id="SM00642"/>
    </source>
</evidence>
<keyword evidence="11" id="KW-0812">Transmembrane</keyword>
<evidence type="ECO:0000313" key="13">
    <source>
        <dbReference type="EMBL" id="SFO32785.1"/>
    </source>
</evidence>
<dbReference type="Pfam" id="PF21653">
    <property type="entry name" value="pulA_all-beta"/>
    <property type="match status" value="1"/>
</dbReference>
<dbReference type="Gene3D" id="2.60.40.1180">
    <property type="entry name" value="Golgi alpha-mannosidase II"/>
    <property type="match status" value="1"/>
</dbReference>
<dbReference type="InterPro" id="IPR013780">
    <property type="entry name" value="Glyco_hydro_b"/>
</dbReference>
<dbReference type="PANTHER" id="PTHR43002">
    <property type="entry name" value="GLYCOGEN DEBRANCHING ENZYME"/>
    <property type="match status" value="1"/>
</dbReference>
<dbReference type="InterPro" id="IPR013784">
    <property type="entry name" value="Carb-bd-like_fold"/>
</dbReference>
<dbReference type="SMR" id="A0A1I5G9R1"/>
<name>A0A1I5G9R1_9FIRM</name>
<comment type="similarity">
    <text evidence="1">Belongs to the glycosyl hydrolase 13 family.</text>
</comment>
<keyword evidence="14" id="KW-1185">Reference proteome</keyword>
<dbReference type="STRING" id="1527.SAMN04489757_11839"/>
<proteinExistence type="inferred from homology"/>
<evidence type="ECO:0000256" key="7">
    <source>
        <dbReference type="ARBA" id="ARBA00024062"/>
    </source>
</evidence>
<dbReference type="Pfam" id="PF00128">
    <property type="entry name" value="Alpha-amylase"/>
    <property type="match status" value="1"/>
</dbReference>
<dbReference type="Gene3D" id="2.60.40.10">
    <property type="entry name" value="Immunoglobulins"/>
    <property type="match status" value="1"/>
</dbReference>
<dbReference type="Pfam" id="PF02922">
    <property type="entry name" value="CBM_48"/>
    <property type="match status" value="1"/>
</dbReference>
<evidence type="ECO:0000256" key="3">
    <source>
        <dbReference type="ARBA" id="ARBA00022801"/>
    </source>
</evidence>
<feature type="region of interest" description="Disordered" evidence="10">
    <location>
        <begin position="885"/>
        <end position="910"/>
    </location>
</feature>
<protein>
    <recommendedName>
        <fullName evidence="7">pullulanase</fullName>
        <ecNumber evidence="7">3.2.1.41</ecNumber>
    </recommendedName>
    <alternativeName>
        <fullName evidence="8">Alpha-dextrin endo-1,6-alpha-glucosidase</fullName>
    </alternativeName>
    <alternativeName>
        <fullName evidence="9">Pullulan 6-glucanohydrolase</fullName>
    </alternativeName>
</protein>
<dbReference type="InterPro" id="IPR005323">
    <property type="entry name" value="CBM41_pullulanase"/>
</dbReference>
<dbReference type="Proteomes" id="UP000198806">
    <property type="component" value="Unassembled WGS sequence"/>
</dbReference>
<dbReference type="EC" id="3.2.1.41" evidence="7"/>
<evidence type="ECO:0000313" key="14">
    <source>
        <dbReference type="Proteomes" id="UP000198806"/>
    </source>
</evidence>
<dbReference type="SMART" id="SM00642">
    <property type="entry name" value="Aamy"/>
    <property type="match status" value="1"/>
</dbReference>
<dbReference type="Pfam" id="PF03714">
    <property type="entry name" value="PUD"/>
    <property type="match status" value="1"/>
</dbReference>
<dbReference type="GO" id="GO:0051060">
    <property type="term" value="F:pullulanase activity"/>
    <property type="evidence" value="ECO:0007669"/>
    <property type="project" value="UniProtKB-EC"/>
</dbReference>
<dbReference type="NCBIfam" id="TIGR02104">
    <property type="entry name" value="pulA_typeI"/>
    <property type="match status" value="1"/>
</dbReference>
<dbReference type="GO" id="GO:0005975">
    <property type="term" value="P:carbohydrate metabolic process"/>
    <property type="evidence" value="ECO:0007669"/>
    <property type="project" value="InterPro"/>
</dbReference>
<dbReference type="CDD" id="cd02860">
    <property type="entry name" value="E_set_Pullulanase"/>
    <property type="match status" value="1"/>
</dbReference>
<dbReference type="InterPro" id="IPR006047">
    <property type="entry name" value="GH13_cat_dom"/>
</dbReference>
<evidence type="ECO:0000256" key="10">
    <source>
        <dbReference type="SAM" id="MobiDB-lite"/>
    </source>
</evidence>
<evidence type="ECO:0000256" key="8">
    <source>
        <dbReference type="ARBA" id="ARBA00029618"/>
    </source>
</evidence>
<keyword evidence="2" id="KW-0732">Signal</keyword>
<evidence type="ECO:0000256" key="2">
    <source>
        <dbReference type="ARBA" id="ARBA00022729"/>
    </source>
</evidence>
<keyword evidence="5" id="KW-0326">Glycosidase</keyword>
<evidence type="ECO:0000256" key="4">
    <source>
        <dbReference type="ARBA" id="ARBA00022837"/>
    </source>
</evidence>
<comment type="catalytic activity">
    <reaction evidence="6">
        <text>Hydrolysis of (1-&gt;6)-alpha-D-glucosidic linkages in pullulan, amylopectin and glycogen, and in the alpha- and beta-limit dextrins of amylopectin and glycogen.</text>
        <dbReference type="EC" id="3.2.1.41"/>
    </reaction>
</comment>
<dbReference type="InterPro" id="IPR049117">
    <property type="entry name" value="pulA_all-beta"/>
</dbReference>
<dbReference type="GO" id="GO:0030246">
    <property type="term" value="F:carbohydrate binding"/>
    <property type="evidence" value="ECO:0007669"/>
    <property type="project" value="InterPro"/>
</dbReference>
<dbReference type="SUPFAM" id="SSF51445">
    <property type="entry name" value="(Trans)glycosidases"/>
    <property type="match status" value="1"/>
</dbReference>
<dbReference type="InterPro" id="IPR013783">
    <property type="entry name" value="Ig-like_fold"/>
</dbReference>
<feature type="compositionally biased region" description="Polar residues" evidence="10">
    <location>
        <begin position="896"/>
        <end position="906"/>
    </location>
</feature>
<keyword evidence="3" id="KW-0378">Hydrolase</keyword>
<dbReference type="InterPro" id="IPR017853">
    <property type="entry name" value="GH"/>
</dbReference>
<keyword evidence="11" id="KW-1133">Transmembrane helix</keyword>
<feature type="domain" description="Glycosyl hydrolase family 13 catalytic" evidence="12">
    <location>
        <begin position="372"/>
        <end position="784"/>
    </location>
</feature>
<accession>A0A1I5G9R1</accession>
<dbReference type="RefSeq" id="WP_091687002.1">
    <property type="nucleotide sequence ID" value="NZ_BAABFM010000023.1"/>
</dbReference>
<evidence type="ECO:0000256" key="1">
    <source>
        <dbReference type="ARBA" id="ARBA00008061"/>
    </source>
</evidence>
<feature type="transmembrane region" description="Helical" evidence="11">
    <location>
        <begin position="916"/>
        <end position="937"/>
    </location>
</feature>
<keyword evidence="11" id="KW-0472">Membrane</keyword>
<dbReference type="OrthoDB" id="9761875at2"/>
<evidence type="ECO:0000256" key="5">
    <source>
        <dbReference type="ARBA" id="ARBA00023295"/>
    </source>
</evidence>
<reference evidence="13 14" key="1">
    <citation type="submission" date="2016-10" db="EMBL/GenBank/DDBJ databases">
        <authorList>
            <person name="de Groot N.N."/>
        </authorList>
    </citation>
    <scope>NUCLEOTIDE SEQUENCE [LARGE SCALE GENOMIC DNA]</scope>
    <source>
        <strain evidence="13 14">DSM 1283</strain>
    </source>
</reference>
<dbReference type="InterPro" id="IPR014756">
    <property type="entry name" value="Ig_E-set"/>
</dbReference>
<evidence type="ECO:0000256" key="11">
    <source>
        <dbReference type="SAM" id="Phobius"/>
    </source>
</evidence>
<dbReference type="Gene3D" id="3.20.20.80">
    <property type="entry name" value="Glycosidases"/>
    <property type="match status" value="1"/>
</dbReference>
<dbReference type="InterPro" id="IPR004193">
    <property type="entry name" value="Glyco_hydro_13_N"/>
</dbReference>